<reference evidence="2" key="2">
    <citation type="submission" date="2023-05" db="EMBL/GenBank/DDBJ databases">
        <authorList>
            <consortium name="Lawrence Berkeley National Laboratory"/>
            <person name="Steindorff A."/>
            <person name="Hensen N."/>
            <person name="Bonometti L."/>
            <person name="Westerberg I."/>
            <person name="Brannstrom I.O."/>
            <person name="Guillou S."/>
            <person name="Cros-Aarteil S."/>
            <person name="Calhoun S."/>
            <person name="Haridas S."/>
            <person name="Kuo A."/>
            <person name="Mondo S."/>
            <person name="Pangilinan J."/>
            <person name="Riley R."/>
            <person name="Labutti K."/>
            <person name="Andreopoulos B."/>
            <person name="Lipzen A."/>
            <person name="Chen C."/>
            <person name="Yanf M."/>
            <person name="Daum C."/>
            <person name="Ng V."/>
            <person name="Clum A."/>
            <person name="Ohm R."/>
            <person name="Martin F."/>
            <person name="Silar P."/>
            <person name="Natvig D."/>
            <person name="Lalanne C."/>
            <person name="Gautier V."/>
            <person name="Ament-Velasquez S.L."/>
            <person name="Kruys A."/>
            <person name="Hutchinson M.I."/>
            <person name="Powell A.J."/>
            <person name="Barry K."/>
            <person name="Miller A.N."/>
            <person name="Grigoriev I.V."/>
            <person name="Debuchy R."/>
            <person name="Gladieux P."/>
            <person name="Thoren M.H."/>
            <person name="Johannesson H."/>
        </authorList>
    </citation>
    <scope>NUCLEOTIDE SEQUENCE</scope>
    <source>
        <strain evidence="2">PSN293</strain>
    </source>
</reference>
<feature type="transmembrane region" description="Helical" evidence="1">
    <location>
        <begin position="113"/>
        <end position="133"/>
    </location>
</feature>
<evidence type="ECO:0000313" key="3">
    <source>
        <dbReference type="Proteomes" id="UP001301769"/>
    </source>
</evidence>
<evidence type="ECO:0000256" key="1">
    <source>
        <dbReference type="SAM" id="Phobius"/>
    </source>
</evidence>
<dbReference type="EMBL" id="MU858049">
    <property type="protein sequence ID" value="KAK4219236.1"/>
    <property type="molecule type" value="Genomic_DNA"/>
</dbReference>
<proteinExistence type="predicted"/>
<feature type="transmembrane region" description="Helical" evidence="1">
    <location>
        <begin position="54"/>
        <end position="79"/>
    </location>
</feature>
<comment type="caution">
    <text evidence="2">The sequence shown here is derived from an EMBL/GenBank/DDBJ whole genome shotgun (WGS) entry which is preliminary data.</text>
</comment>
<sequence>MCCCTYLGRHHSQELVARSFLPSFDLLFPFYFLSSFVLFSFSIVIILPNWRGVWYYACFLLLLLFYNGHAHLSITYPWYPTSGTLPTYLCIPACGGKKEGRTGRQAGRTYYDVYLDTSPFMYFAHLYMYFLILN</sequence>
<reference evidence="2" key="1">
    <citation type="journal article" date="2023" name="Mol. Phylogenet. Evol.">
        <title>Genome-scale phylogeny and comparative genomics of the fungal order Sordariales.</title>
        <authorList>
            <person name="Hensen N."/>
            <person name="Bonometti L."/>
            <person name="Westerberg I."/>
            <person name="Brannstrom I.O."/>
            <person name="Guillou S."/>
            <person name="Cros-Aarteil S."/>
            <person name="Calhoun S."/>
            <person name="Haridas S."/>
            <person name="Kuo A."/>
            <person name="Mondo S."/>
            <person name="Pangilinan J."/>
            <person name="Riley R."/>
            <person name="LaButti K."/>
            <person name="Andreopoulos B."/>
            <person name="Lipzen A."/>
            <person name="Chen C."/>
            <person name="Yan M."/>
            <person name="Daum C."/>
            <person name="Ng V."/>
            <person name="Clum A."/>
            <person name="Steindorff A."/>
            <person name="Ohm R.A."/>
            <person name="Martin F."/>
            <person name="Silar P."/>
            <person name="Natvig D.O."/>
            <person name="Lalanne C."/>
            <person name="Gautier V."/>
            <person name="Ament-Velasquez S.L."/>
            <person name="Kruys A."/>
            <person name="Hutchinson M.I."/>
            <person name="Powell A.J."/>
            <person name="Barry K."/>
            <person name="Miller A.N."/>
            <person name="Grigoriev I.V."/>
            <person name="Debuchy R."/>
            <person name="Gladieux P."/>
            <person name="Hiltunen Thoren M."/>
            <person name="Johannesson H."/>
        </authorList>
    </citation>
    <scope>NUCLEOTIDE SEQUENCE</scope>
    <source>
        <strain evidence="2">PSN293</strain>
    </source>
</reference>
<dbReference type="Proteomes" id="UP001301769">
    <property type="component" value="Unassembled WGS sequence"/>
</dbReference>
<keyword evidence="3" id="KW-1185">Reference proteome</keyword>
<name>A0AAN6YID0_9PEZI</name>
<dbReference type="AlphaFoldDB" id="A0AAN6YID0"/>
<keyword evidence="1" id="KW-1133">Transmembrane helix</keyword>
<protein>
    <submittedName>
        <fullName evidence="2">Uncharacterized protein</fullName>
    </submittedName>
</protein>
<evidence type="ECO:0000313" key="2">
    <source>
        <dbReference type="EMBL" id="KAK4219236.1"/>
    </source>
</evidence>
<gene>
    <name evidence="2" type="ORF">QBC37DRAFT_153320</name>
</gene>
<feature type="transmembrane region" description="Helical" evidence="1">
    <location>
        <begin position="28"/>
        <end position="47"/>
    </location>
</feature>
<keyword evidence="1" id="KW-0812">Transmembrane</keyword>
<organism evidence="2 3">
    <name type="scientific">Rhypophila decipiens</name>
    <dbReference type="NCBI Taxonomy" id="261697"/>
    <lineage>
        <taxon>Eukaryota</taxon>
        <taxon>Fungi</taxon>
        <taxon>Dikarya</taxon>
        <taxon>Ascomycota</taxon>
        <taxon>Pezizomycotina</taxon>
        <taxon>Sordariomycetes</taxon>
        <taxon>Sordariomycetidae</taxon>
        <taxon>Sordariales</taxon>
        <taxon>Naviculisporaceae</taxon>
        <taxon>Rhypophila</taxon>
    </lineage>
</organism>
<keyword evidence="1" id="KW-0472">Membrane</keyword>
<accession>A0AAN6YID0</accession>